<dbReference type="OrthoDB" id="9809646at2"/>
<keyword evidence="7" id="KW-0406">Ion transport</keyword>
<feature type="compositionally biased region" description="Basic and acidic residues" evidence="9">
    <location>
        <begin position="1"/>
        <end position="13"/>
    </location>
</feature>
<keyword evidence="5" id="KW-0864">Zinc transport</keyword>
<organism evidence="13 14">
    <name type="scientific">Undibacter mobilis</name>
    <dbReference type="NCBI Taxonomy" id="2292256"/>
    <lineage>
        <taxon>Bacteria</taxon>
        <taxon>Pseudomonadati</taxon>
        <taxon>Pseudomonadota</taxon>
        <taxon>Alphaproteobacteria</taxon>
        <taxon>Hyphomicrobiales</taxon>
        <taxon>Nitrobacteraceae</taxon>
        <taxon>Undibacter</taxon>
    </lineage>
</organism>
<dbReference type="NCBIfam" id="TIGR01297">
    <property type="entry name" value="CDF"/>
    <property type="match status" value="1"/>
</dbReference>
<dbReference type="InterPro" id="IPR036837">
    <property type="entry name" value="Cation_efflux_CTD_sf"/>
</dbReference>
<protein>
    <submittedName>
        <fullName evidence="13">Cation transporter</fullName>
    </submittedName>
</protein>
<evidence type="ECO:0000256" key="8">
    <source>
        <dbReference type="ARBA" id="ARBA00023136"/>
    </source>
</evidence>
<evidence type="ECO:0000256" key="10">
    <source>
        <dbReference type="SAM" id="Phobius"/>
    </source>
</evidence>
<keyword evidence="4 10" id="KW-0812">Transmembrane</keyword>
<evidence type="ECO:0000256" key="6">
    <source>
        <dbReference type="ARBA" id="ARBA00022989"/>
    </source>
</evidence>
<evidence type="ECO:0000313" key="13">
    <source>
        <dbReference type="EMBL" id="RDV03449.1"/>
    </source>
</evidence>
<dbReference type="GO" id="GO:0005886">
    <property type="term" value="C:plasma membrane"/>
    <property type="evidence" value="ECO:0007669"/>
    <property type="project" value="TreeGrafter"/>
</dbReference>
<feature type="domain" description="Cation efflux protein transmembrane" evidence="11">
    <location>
        <begin position="35"/>
        <end position="221"/>
    </location>
</feature>
<dbReference type="PANTHER" id="PTHR11562">
    <property type="entry name" value="CATION EFFLUX PROTEIN/ ZINC TRANSPORTER"/>
    <property type="match status" value="1"/>
</dbReference>
<dbReference type="InterPro" id="IPR058533">
    <property type="entry name" value="Cation_efflux_TM"/>
</dbReference>
<evidence type="ECO:0000256" key="2">
    <source>
        <dbReference type="ARBA" id="ARBA00008873"/>
    </source>
</evidence>
<evidence type="ECO:0000259" key="11">
    <source>
        <dbReference type="Pfam" id="PF01545"/>
    </source>
</evidence>
<evidence type="ECO:0000256" key="7">
    <source>
        <dbReference type="ARBA" id="ARBA00023065"/>
    </source>
</evidence>
<feature type="transmembrane region" description="Helical" evidence="10">
    <location>
        <begin position="66"/>
        <end position="83"/>
    </location>
</feature>
<dbReference type="Proteomes" id="UP000263993">
    <property type="component" value="Unassembled WGS sequence"/>
</dbReference>
<dbReference type="Pfam" id="PF01545">
    <property type="entry name" value="Cation_efflux"/>
    <property type="match status" value="1"/>
</dbReference>
<dbReference type="InterPro" id="IPR050681">
    <property type="entry name" value="CDF/SLC30A"/>
</dbReference>
<feature type="transmembrane region" description="Helical" evidence="10">
    <location>
        <begin position="33"/>
        <end position="54"/>
    </location>
</feature>
<feature type="transmembrane region" description="Helical" evidence="10">
    <location>
        <begin position="167"/>
        <end position="189"/>
    </location>
</feature>
<dbReference type="InterPro" id="IPR027470">
    <property type="entry name" value="Cation_efflux_CTD"/>
</dbReference>
<evidence type="ECO:0000256" key="3">
    <source>
        <dbReference type="ARBA" id="ARBA00022448"/>
    </source>
</evidence>
<proteinExistence type="inferred from homology"/>
<dbReference type="InterPro" id="IPR027469">
    <property type="entry name" value="Cation_efflux_TMD_sf"/>
</dbReference>
<dbReference type="AlphaFoldDB" id="A0A371B772"/>
<dbReference type="SUPFAM" id="SSF160240">
    <property type="entry name" value="Cation efflux protein cytoplasmic domain-like"/>
    <property type="match status" value="1"/>
</dbReference>
<comment type="subcellular location">
    <subcellularLocation>
        <location evidence="1">Membrane</location>
        <topology evidence="1">Multi-pass membrane protein</topology>
    </subcellularLocation>
</comment>
<feature type="domain" description="Cation efflux protein cytoplasmic" evidence="12">
    <location>
        <begin position="230"/>
        <end position="302"/>
    </location>
</feature>
<accession>A0A371B772</accession>
<keyword evidence="8 10" id="KW-0472">Membrane</keyword>
<evidence type="ECO:0000256" key="5">
    <source>
        <dbReference type="ARBA" id="ARBA00022906"/>
    </source>
</evidence>
<dbReference type="Pfam" id="PF16916">
    <property type="entry name" value="ZT_dimer"/>
    <property type="match status" value="1"/>
</dbReference>
<evidence type="ECO:0000256" key="4">
    <source>
        <dbReference type="ARBA" id="ARBA00022692"/>
    </source>
</evidence>
<feature type="transmembrane region" description="Helical" evidence="10">
    <location>
        <begin position="195"/>
        <end position="216"/>
    </location>
</feature>
<gene>
    <name evidence="13" type="ORF">DXH78_01875</name>
</gene>
<evidence type="ECO:0000259" key="12">
    <source>
        <dbReference type="Pfam" id="PF16916"/>
    </source>
</evidence>
<dbReference type="Gene3D" id="1.20.1510.10">
    <property type="entry name" value="Cation efflux protein transmembrane domain"/>
    <property type="match status" value="1"/>
</dbReference>
<evidence type="ECO:0000313" key="14">
    <source>
        <dbReference type="Proteomes" id="UP000263993"/>
    </source>
</evidence>
<dbReference type="RefSeq" id="WP_115515473.1">
    <property type="nucleotide sequence ID" value="NZ_QRGO01000001.1"/>
</dbReference>
<reference evidence="14" key="1">
    <citation type="submission" date="2018-08" db="EMBL/GenBank/DDBJ databases">
        <authorList>
            <person name="Kim S.-J."/>
            <person name="Jung G.-Y."/>
        </authorList>
    </citation>
    <scope>NUCLEOTIDE SEQUENCE [LARGE SCALE GENOMIC DNA]</scope>
    <source>
        <strain evidence="14">GY_H</strain>
    </source>
</reference>
<keyword evidence="6 10" id="KW-1133">Transmembrane helix</keyword>
<feature type="region of interest" description="Disordered" evidence="9">
    <location>
        <begin position="1"/>
        <end position="22"/>
    </location>
</feature>
<dbReference type="GO" id="GO:0005385">
    <property type="term" value="F:zinc ion transmembrane transporter activity"/>
    <property type="evidence" value="ECO:0007669"/>
    <property type="project" value="TreeGrafter"/>
</dbReference>
<comment type="caution">
    <text evidence="13">The sequence shown here is derived from an EMBL/GenBank/DDBJ whole genome shotgun (WGS) entry which is preliminary data.</text>
</comment>
<feature type="transmembrane region" description="Helical" evidence="10">
    <location>
        <begin position="131"/>
        <end position="155"/>
    </location>
</feature>
<keyword evidence="14" id="KW-1185">Reference proteome</keyword>
<feature type="transmembrane region" description="Helical" evidence="10">
    <location>
        <begin position="95"/>
        <end position="119"/>
    </location>
</feature>
<keyword evidence="5" id="KW-0862">Zinc</keyword>
<dbReference type="EMBL" id="QRGO01000001">
    <property type="protein sequence ID" value="RDV03449.1"/>
    <property type="molecule type" value="Genomic_DNA"/>
</dbReference>
<keyword evidence="3" id="KW-0813">Transport</keyword>
<dbReference type="SUPFAM" id="SSF161111">
    <property type="entry name" value="Cation efflux protein transmembrane domain-like"/>
    <property type="match status" value="1"/>
</dbReference>
<evidence type="ECO:0000256" key="1">
    <source>
        <dbReference type="ARBA" id="ARBA00004141"/>
    </source>
</evidence>
<comment type="similarity">
    <text evidence="2">Belongs to the cation diffusion facilitator (CDF) transporter (TC 2.A.4) family. SLC30A subfamily.</text>
</comment>
<evidence type="ECO:0000256" key="9">
    <source>
        <dbReference type="SAM" id="MobiDB-lite"/>
    </source>
</evidence>
<dbReference type="InterPro" id="IPR002524">
    <property type="entry name" value="Cation_efflux"/>
</dbReference>
<dbReference type="PANTHER" id="PTHR11562:SF17">
    <property type="entry name" value="RE54080P-RELATED"/>
    <property type="match status" value="1"/>
</dbReference>
<sequence>MPHDHSHSHDHTHSHSHGIGGHHHAPTNFGRTFAIATALNVALVAAQFGFGLWANSLALIADAGHNLSDVMGLILAWVAFAVARWRPSSGYTYQLGAASILAALANGLLLVAAVAVIGYEAIERFAAPQPVASGTVMLLAALGVVVNGASAWMLSHGSKSDLNMHGAFLHMVADAAVSVAVIAAGFGIWLTGWQWLDPAVSLLISAVILVGTWRLLRDSLRLALNAAPREIDPTVVRGYLQGLPEVQGVHDLHIWAMSTTENALTAHLVTPAGHPGDAFLHRLAHELEHRFGIGHCTVQVETADKGTCETACDANARR</sequence>
<name>A0A371B772_9BRAD</name>